<comment type="subcellular location">
    <subcellularLocation>
        <location evidence="1">Membrane</location>
        <topology evidence="1">Multi-pass membrane protein</topology>
    </subcellularLocation>
</comment>
<feature type="transmembrane region" description="Helical" evidence="10">
    <location>
        <begin position="621"/>
        <end position="638"/>
    </location>
</feature>
<comment type="similarity">
    <text evidence="2">Belongs to the oligopeptide OPT transporter (TC 2.A.67.1) family.</text>
</comment>
<feature type="transmembrane region" description="Helical" evidence="10">
    <location>
        <begin position="277"/>
        <end position="297"/>
    </location>
</feature>
<protein>
    <recommendedName>
        <fullName evidence="13">Oligopeptide transporter</fullName>
    </recommendedName>
</protein>
<dbReference type="PANTHER" id="PTHR22601">
    <property type="entry name" value="ISP4 LIKE PROTEIN"/>
    <property type="match status" value="1"/>
</dbReference>
<evidence type="ECO:0000256" key="9">
    <source>
        <dbReference type="SAM" id="MobiDB-lite"/>
    </source>
</evidence>
<feature type="transmembrane region" description="Helical" evidence="10">
    <location>
        <begin position="599"/>
        <end position="615"/>
    </location>
</feature>
<evidence type="ECO:0000256" key="2">
    <source>
        <dbReference type="ARBA" id="ARBA00005484"/>
    </source>
</evidence>
<feature type="region of interest" description="Disordered" evidence="9">
    <location>
        <begin position="1"/>
        <end position="20"/>
    </location>
</feature>
<evidence type="ECO:0000256" key="1">
    <source>
        <dbReference type="ARBA" id="ARBA00004141"/>
    </source>
</evidence>
<keyword evidence="7 10" id="KW-1133">Transmembrane helix</keyword>
<comment type="caution">
    <text evidence="11">The sequence shown here is derived from an EMBL/GenBank/DDBJ whole genome shotgun (WGS) entry which is preliminary data.</text>
</comment>
<organism evidence="11 12">
    <name type="scientific">Carya illinoinensis</name>
    <name type="common">Pecan</name>
    <dbReference type="NCBI Taxonomy" id="32201"/>
    <lineage>
        <taxon>Eukaryota</taxon>
        <taxon>Viridiplantae</taxon>
        <taxon>Streptophyta</taxon>
        <taxon>Embryophyta</taxon>
        <taxon>Tracheophyta</taxon>
        <taxon>Spermatophyta</taxon>
        <taxon>Magnoliopsida</taxon>
        <taxon>eudicotyledons</taxon>
        <taxon>Gunneridae</taxon>
        <taxon>Pentapetalae</taxon>
        <taxon>rosids</taxon>
        <taxon>fabids</taxon>
        <taxon>Fagales</taxon>
        <taxon>Juglandaceae</taxon>
        <taxon>Carya</taxon>
    </lineage>
</organism>
<proteinExistence type="inferred from homology"/>
<dbReference type="InterPro" id="IPR004648">
    <property type="entry name" value="Oligpept_transpt"/>
</dbReference>
<feature type="transmembrane region" description="Helical" evidence="10">
    <location>
        <begin position="58"/>
        <end position="77"/>
    </location>
</feature>
<dbReference type="NCBIfam" id="TIGR00728">
    <property type="entry name" value="OPT_sfam"/>
    <property type="match status" value="1"/>
</dbReference>
<feature type="transmembrane region" description="Helical" evidence="10">
    <location>
        <begin position="201"/>
        <end position="221"/>
    </location>
</feature>
<dbReference type="Pfam" id="PF03169">
    <property type="entry name" value="OPT"/>
    <property type="match status" value="1"/>
</dbReference>
<keyword evidence="5" id="KW-0571">Peptide transport</keyword>
<evidence type="ECO:0000256" key="6">
    <source>
        <dbReference type="ARBA" id="ARBA00022927"/>
    </source>
</evidence>
<reference evidence="11" key="1">
    <citation type="submission" date="2020-12" db="EMBL/GenBank/DDBJ databases">
        <title>WGS assembly of Carya illinoinensis cv. Pawnee.</title>
        <authorList>
            <person name="Platts A."/>
            <person name="Shu S."/>
            <person name="Wright S."/>
            <person name="Barry K."/>
            <person name="Edger P."/>
            <person name="Pires J.C."/>
            <person name="Schmutz J."/>
        </authorList>
    </citation>
    <scope>NUCLEOTIDE SEQUENCE</scope>
    <source>
        <tissue evidence="11">Leaf</tissue>
    </source>
</reference>
<evidence type="ECO:0000313" key="12">
    <source>
        <dbReference type="Proteomes" id="UP000811609"/>
    </source>
</evidence>
<evidence type="ECO:0000256" key="10">
    <source>
        <dbReference type="SAM" id="Phobius"/>
    </source>
</evidence>
<dbReference type="GO" id="GO:0016020">
    <property type="term" value="C:membrane"/>
    <property type="evidence" value="ECO:0007669"/>
    <property type="project" value="UniProtKB-SubCell"/>
</dbReference>
<evidence type="ECO:0000256" key="5">
    <source>
        <dbReference type="ARBA" id="ARBA00022856"/>
    </source>
</evidence>
<evidence type="ECO:0000256" key="4">
    <source>
        <dbReference type="ARBA" id="ARBA00022692"/>
    </source>
</evidence>
<feature type="transmembrane region" description="Helical" evidence="10">
    <location>
        <begin position="343"/>
        <end position="370"/>
    </location>
</feature>
<evidence type="ECO:0000313" key="11">
    <source>
        <dbReference type="EMBL" id="KAG6658959.1"/>
    </source>
</evidence>
<dbReference type="EMBL" id="CM031812">
    <property type="protein sequence ID" value="KAG6658959.1"/>
    <property type="molecule type" value="Genomic_DNA"/>
</dbReference>
<evidence type="ECO:0000256" key="3">
    <source>
        <dbReference type="ARBA" id="ARBA00022448"/>
    </source>
</evidence>
<keyword evidence="6" id="KW-0653">Protein transport</keyword>
<keyword evidence="8 10" id="KW-0472">Membrane</keyword>
<dbReference type="GO" id="GO:0035673">
    <property type="term" value="F:oligopeptide transmembrane transporter activity"/>
    <property type="evidence" value="ECO:0007669"/>
    <property type="project" value="InterPro"/>
</dbReference>
<feature type="transmembrane region" description="Helical" evidence="10">
    <location>
        <begin position="418"/>
        <end position="439"/>
    </location>
</feature>
<evidence type="ECO:0000256" key="8">
    <source>
        <dbReference type="ARBA" id="ARBA00023136"/>
    </source>
</evidence>
<keyword evidence="3" id="KW-0813">Transport</keyword>
<dbReference type="NCBIfam" id="TIGR00727">
    <property type="entry name" value="ISP4_OPT"/>
    <property type="match status" value="1"/>
</dbReference>
<dbReference type="AlphaFoldDB" id="A0A8T1QXI6"/>
<dbReference type="InterPro" id="IPR004813">
    <property type="entry name" value="OPT"/>
</dbReference>
<gene>
    <name evidence="11" type="ORF">CIPAW_04G197700</name>
</gene>
<dbReference type="GO" id="GO:0015031">
    <property type="term" value="P:protein transport"/>
    <property type="evidence" value="ECO:0007669"/>
    <property type="project" value="UniProtKB-KW"/>
</dbReference>
<evidence type="ECO:0008006" key="13">
    <source>
        <dbReference type="Google" id="ProtNLM"/>
    </source>
</evidence>
<keyword evidence="4 10" id="KW-0812">Transmembrane</keyword>
<feature type="transmembrane region" description="Helical" evidence="10">
    <location>
        <begin position="139"/>
        <end position="157"/>
    </location>
</feature>
<feature type="transmembrane region" description="Helical" evidence="10">
    <location>
        <begin position="391"/>
        <end position="412"/>
    </location>
</feature>
<feature type="transmembrane region" description="Helical" evidence="10">
    <location>
        <begin position="503"/>
        <end position="525"/>
    </location>
</feature>
<sequence length="708" mass="79385">MAVRKINESPIEQVRDTIPTTDDPTMPALTFRTWVLGPIINVFTSAMFQIFYYRQVGVIVTISQTQIFILLLGKLMARKIPNRIVRIPGTKFEFSTNPGPFNIKEHVLVTILATTGFESSQSIVIMDVARAYFHKKISLLPSFLLVQTTQMIGYGFAGMLFKFLVESPYMWFPFLLLDVSFYRSLHETNGRPKGGLSKLQFLLIVSVSMFAYSIVSNYYMASLITVSFVCWIWKGSVKAQIIGSGSHGLGIGSFSLDWMSITGYIGSPMAFPISTIVNKLVGFVAMMYIIAPIAYWANLFNAKRFPFFSLNLYDYEGKLYKTASVFGDDLVLDPQAYHNYSKIYFSIFSAMDSGFGFAGLAATLTHFFLFYGSCQDIHNELMKKYQSIPQWWFNTIIALSAGISILNCQVYGDQIQLPTWSFLVAVLVAATLLLPIGAIKATTGISLSMFLVGEMIMGYASPGKPLANLAFVAYSQSTKNHALNFIAEFKLGHYMKIPPRSMFLVQIVGALLASTTRIFSSLWALTSIKNICVPEEGNIWTCPAVTNAYNRALIWGGIGPGRVFAPHGQYAWLYIFFLIGVMGPVMVWILSRKYPQKKWIRLINFPIIFAGPAMMPPMGAAHIWSFFIVAFIFNFWVYSRHRGWWSRHAYDLSNGLDLGTAIFGVLYMTLALQDIYEVEWIGGSDEQCPLSVCPTAPGVIKKNCPVFN</sequence>
<feature type="transmembrane region" description="Helical" evidence="10">
    <location>
        <begin position="571"/>
        <end position="590"/>
    </location>
</feature>
<keyword evidence="12" id="KW-1185">Reference proteome</keyword>
<evidence type="ECO:0000256" key="7">
    <source>
        <dbReference type="ARBA" id="ARBA00022989"/>
    </source>
</evidence>
<name>A0A8T1QXI6_CARIL</name>
<dbReference type="Proteomes" id="UP000811609">
    <property type="component" value="Chromosome 4"/>
</dbReference>
<accession>A0A8T1QXI6</accession>